<dbReference type="Gene3D" id="2.30.330.10">
    <property type="entry name" value="SpoA-like"/>
    <property type="match status" value="1"/>
</dbReference>
<feature type="region of interest" description="Disordered" evidence="2">
    <location>
        <begin position="1"/>
        <end position="55"/>
    </location>
</feature>
<dbReference type="Proteomes" id="UP001064933">
    <property type="component" value="Chromosome"/>
</dbReference>
<dbReference type="RefSeq" id="WP_261759339.1">
    <property type="nucleotide sequence ID" value="NZ_CP104562.2"/>
</dbReference>
<evidence type="ECO:0000313" key="5">
    <source>
        <dbReference type="Proteomes" id="UP001064933"/>
    </source>
</evidence>
<accession>A0ABY6B3L3</accession>
<feature type="compositionally biased region" description="Basic and acidic residues" evidence="2">
    <location>
        <begin position="11"/>
        <end position="22"/>
    </location>
</feature>
<organism evidence="4 5">
    <name type="scientific">Roseateles amylovorans</name>
    <dbReference type="NCBI Taxonomy" id="2978473"/>
    <lineage>
        <taxon>Bacteria</taxon>
        <taxon>Pseudomonadati</taxon>
        <taxon>Pseudomonadota</taxon>
        <taxon>Betaproteobacteria</taxon>
        <taxon>Burkholderiales</taxon>
        <taxon>Sphaerotilaceae</taxon>
        <taxon>Roseateles</taxon>
    </lineage>
</organism>
<evidence type="ECO:0000313" key="4">
    <source>
        <dbReference type="EMBL" id="UXH79519.1"/>
    </source>
</evidence>
<dbReference type="Pfam" id="PF01052">
    <property type="entry name" value="FliMN_C"/>
    <property type="match status" value="1"/>
</dbReference>
<dbReference type="InterPro" id="IPR036429">
    <property type="entry name" value="SpoA-like_sf"/>
</dbReference>
<dbReference type="SUPFAM" id="SSF101801">
    <property type="entry name" value="Surface presentation of antigens (SPOA)"/>
    <property type="match status" value="1"/>
</dbReference>
<protein>
    <submittedName>
        <fullName evidence="4">FliM/FliN family flagellar motor switch protein</fullName>
    </submittedName>
</protein>
<keyword evidence="4" id="KW-0966">Cell projection</keyword>
<evidence type="ECO:0000256" key="2">
    <source>
        <dbReference type="SAM" id="MobiDB-lite"/>
    </source>
</evidence>
<gene>
    <name evidence="4" type="ORF">N4261_06240</name>
</gene>
<dbReference type="PANTHER" id="PTHR30034">
    <property type="entry name" value="FLAGELLAR MOTOR SWITCH PROTEIN FLIM"/>
    <property type="match status" value="1"/>
</dbReference>
<reference evidence="4" key="1">
    <citation type="submission" date="2022-10" db="EMBL/GenBank/DDBJ databases">
        <title>Characterization and whole genome sequencing of a new Roseateles species, isolated from fresh water.</title>
        <authorList>
            <person name="Guliayeva D.Y."/>
            <person name="Akhremchuk A.E."/>
            <person name="Sikolenko M.A."/>
            <person name="Valentovich L.N."/>
            <person name="Sidarenka A.V."/>
        </authorList>
    </citation>
    <scope>NUCLEOTIDE SEQUENCE</scope>
    <source>
        <strain evidence="4">BIM B-1768</strain>
    </source>
</reference>
<proteinExistence type="inferred from homology"/>
<evidence type="ECO:0000256" key="1">
    <source>
        <dbReference type="ARBA" id="ARBA00009226"/>
    </source>
</evidence>
<keyword evidence="4" id="KW-0969">Cilium</keyword>
<sequence length="396" mass="42861">MSYDLPTAPPPHRDASRADMRPPHATASPLPSAKTTVSDSSALRADGHPAGPPLRLQLRAYHPVSAELARRLGRGLQWLIDDEDSDWHGVELTLAPTDHWPCGPGMERHAIQWRTRHGLIEIEDPLLLTLLTGLHLPADAGEGLSHELLQWACGYMPAELQEVLGGPLALVPPTATVMASALATPSHSALLSFLNRTGEPHTFLIRTDAHTLQRWISDARWHPPTTTRDTLPRPVRSISLEGGLWLGSLSLSAQRLARIRPGDALTLPSEWGADSSSIRLLLGATLVNLRQTEDGFYQFQGWGPRRVGPSNPFHQHASALPPLSVDALKVEIDVLVGHLSMTVEALAALAPGQILPLDVPTPPRVRIVANGQSLGAGELVEVGQRLAVEITEWGHP</sequence>
<dbReference type="PANTHER" id="PTHR30034:SF5">
    <property type="entry name" value="SECRETION SYSTEM APPARATUS PROTEIN SSAQ"/>
    <property type="match status" value="1"/>
</dbReference>
<evidence type="ECO:0000259" key="3">
    <source>
        <dbReference type="Pfam" id="PF01052"/>
    </source>
</evidence>
<name>A0ABY6B3L3_9BURK</name>
<dbReference type="EMBL" id="CP104562">
    <property type="protein sequence ID" value="UXH79519.1"/>
    <property type="molecule type" value="Genomic_DNA"/>
</dbReference>
<dbReference type="InterPro" id="IPR001543">
    <property type="entry name" value="FliN-like_C"/>
</dbReference>
<keyword evidence="4" id="KW-0282">Flagellum</keyword>
<feature type="domain" description="Flagellar motor switch protein FliN-like C-terminal" evidence="3">
    <location>
        <begin position="325"/>
        <end position="393"/>
    </location>
</feature>
<comment type="similarity">
    <text evidence="1">Belongs to the FliN/MopA/SpaO family.</text>
</comment>
<keyword evidence="5" id="KW-1185">Reference proteome</keyword>